<dbReference type="EMBL" id="AVOT02007518">
    <property type="protein sequence ID" value="MBW0484070.1"/>
    <property type="molecule type" value="Genomic_DNA"/>
</dbReference>
<dbReference type="SUPFAM" id="SSF56808">
    <property type="entry name" value="Ribosomal protein L1"/>
    <property type="match status" value="1"/>
</dbReference>
<name>A0A9Q3CJ87_9BASI</name>
<feature type="compositionally biased region" description="Polar residues" evidence="1">
    <location>
        <begin position="42"/>
        <end position="52"/>
    </location>
</feature>
<reference evidence="2" key="1">
    <citation type="submission" date="2021-03" db="EMBL/GenBank/DDBJ databases">
        <title>Draft genome sequence of rust myrtle Austropuccinia psidii MF-1, a brazilian biotype.</title>
        <authorList>
            <person name="Quecine M.C."/>
            <person name="Pachon D.M.R."/>
            <person name="Bonatelli M.L."/>
            <person name="Correr F.H."/>
            <person name="Franceschini L.M."/>
            <person name="Leite T.F."/>
            <person name="Margarido G.R.A."/>
            <person name="Almeida C.A."/>
            <person name="Ferrarezi J.A."/>
            <person name="Labate C.A."/>
        </authorList>
    </citation>
    <scope>NUCLEOTIDE SEQUENCE</scope>
    <source>
        <strain evidence="2">MF-1</strain>
    </source>
</reference>
<dbReference type="InterPro" id="IPR028364">
    <property type="entry name" value="Ribosomal_uL1/biogenesis"/>
</dbReference>
<dbReference type="Gene3D" id="3.40.50.790">
    <property type="match status" value="1"/>
</dbReference>
<dbReference type="InterPro" id="IPR023674">
    <property type="entry name" value="Ribosomal_uL1-like"/>
</dbReference>
<dbReference type="CDD" id="cd00403">
    <property type="entry name" value="Ribosomal_L1"/>
    <property type="match status" value="1"/>
</dbReference>
<proteinExistence type="predicted"/>
<dbReference type="AlphaFoldDB" id="A0A9Q3CJ87"/>
<organism evidence="2 3">
    <name type="scientific">Austropuccinia psidii MF-1</name>
    <dbReference type="NCBI Taxonomy" id="1389203"/>
    <lineage>
        <taxon>Eukaryota</taxon>
        <taxon>Fungi</taxon>
        <taxon>Dikarya</taxon>
        <taxon>Basidiomycota</taxon>
        <taxon>Pucciniomycotina</taxon>
        <taxon>Pucciniomycetes</taxon>
        <taxon>Pucciniales</taxon>
        <taxon>Sphaerophragmiaceae</taxon>
        <taxon>Austropuccinia</taxon>
    </lineage>
</organism>
<protein>
    <recommendedName>
        <fullName evidence="4">Ribosomal protein L1</fullName>
    </recommendedName>
</protein>
<dbReference type="Proteomes" id="UP000765509">
    <property type="component" value="Unassembled WGS sequence"/>
</dbReference>
<evidence type="ECO:0008006" key="4">
    <source>
        <dbReference type="Google" id="ProtNLM"/>
    </source>
</evidence>
<evidence type="ECO:0000313" key="2">
    <source>
        <dbReference type="EMBL" id="MBW0484070.1"/>
    </source>
</evidence>
<accession>A0A9Q3CJ87</accession>
<dbReference type="OrthoDB" id="10251727at2759"/>
<sequence>MKNKNKTSPSCLDSCLDSSATSSKNKSDSKKSVNKKSSKSSLIHSNLNSPAENLNNSNQKIISKSKIDSKLKEKTDDHDSDPKNQILSQKIPMIKPDQIDKALKTLINHSNQSIQEKIHQGQLFADDIASNDTLINLIISLKRIINRPKHKPIKLNLSHSLLDPKISPVCLIVKDPQRDFKDLLDQQNIKFISKVVGISKLKGKHSSFEARRLLLNSHSLFLADERVLPILPGILGNKFFQSKKLPIPVNIQDPQKLKAELEKAISSTYLRIGTGSCLNIKIADLSRHNDQEIKENLVKVLEQLGKKIPMGGWGNIQSVHIKTGTSISLPIWLSELNDKEFGRFNLTPTPDEHKLIEAAKKKKEILLKAKTYSKKTKKRPLPESNVQSDNIEKDQSSKRQTKVQKLENSN</sequence>
<evidence type="ECO:0000256" key="1">
    <source>
        <dbReference type="SAM" id="MobiDB-lite"/>
    </source>
</evidence>
<dbReference type="InterPro" id="IPR016095">
    <property type="entry name" value="Ribosomal_uL1_3-a/b-sand"/>
</dbReference>
<comment type="caution">
    <text evidence="2">The sequence shown here is derived from an EMBL/GenBank/DDBJ whole genome shotgun (WGS) entry which is preliminary data.</text>
</comment>
<dbReference type="Pfam" id="PF00687">
    <property type="entry name" value="Ribosomal_L1"/>
    <property type="match status" value="1"/>
</dbReference>
<feature type="region of interest" description="Disordered" evidence="1">
    <location>
        <begin position="370"/>
        <end position="410"/>
    </location>
</feature>
<feature type="region of interest" description="Disordered" evidence="1">
    <location>
        <begin position="1"/>
        <end position="91"/>
    </location>
</feature>
<feature type="compositionally biased region" description="Basic and acidic residues" evidence="1">
    <location>
        <begin position="65"/>
        <end position="82"/>
    </location>
</feature>
<keyword evidence="3" id="KW-1185">Reference proteome</keyword>
<gene>
    <name evidence="2" type="ORF">O181_023785</name>
</gene>
<feature type="compositionally biased region" description="Low complexity" evidence="1">
    <location>
        <begin position="53"/>
        <end position="64"/>
    </location>
</feature>
<feature type="compositionally biased region" description="Low complexity" evidence="1">
    <location>
        <begin position="7"/>
        <end position="24"/>
    </location>
</feature>
<evidence type="ECO:0000313" key="3">
    <source>
        <dbReference type="Proteomes" id="UP000765509"/>
    </source>
</evidence>